<comment type="caution">
    <text evidence="3">The sequence shown here is derived from an EMBL/GenBank/DDBJ whole genome shotgun (WGS) entry which is preliminary data.</text>
</comment>
<dbReference type="InterPro" id="IPR008220">
    <property type="entry name" value="HAT_MetX-like"/>
</dbReference>
<dbReference type="SUPFAM" id="SSF53474">
    <property type="entry name" value="alpha/beta-Hydrolases"/>
    <property type="match status" value="1"/>
</dbReference>
<dbReference type="GO" id="GO:0009092">
    <property type="term" value="P:homoserine metabolic process"/>
    <property type="evidence" value="ECO:0007669"/>
    <property type="project" value="TreeGrafter"/>
</dbReference>
<dbReference type="GO" id="GO:0004414">
    <property type="term" value="F:homoserine O-acetyltransferase activity"/>
    <property type="evidence" value="ECO:0007669"/>
    <property type="project" value="UniProtKB-EC"/>
</dbReference>
<keyword evidence="1 3" id="KW-0808">Transferase</keyword>
<evidence type="ECO:0000313" key="3">
    <source>
        <dbReference type="EMBL" id="MPL62921.1"/>
    </source>
</evidence>
<evidence type="ECO:0000256" key="1">
    <source>
        <dbReference type="ARBA" id="ARBA00022679"/>
    </source>
</evidence>
<proteinExistence type="predicted"/>
<gene>
    <name evidence="3" type="primary">metXA_3</name>
    <name evidence="3" type="ORF">SDC9_08541</name>
</gene>
<reference evidence="3" key="1">
    <citation type="submission" date="2019-08" db="EMBL/GenBank/DDBJ databases">
        <authorList>
            <person name="Kucharzyk K."/>
            <person name="Murdoch R.W."/>
            <person name="Higgins S."/>
            <person name="Loffler F."/>
        </authorList>
    </citation>
    <scope>NUCLEOTIDE SEQUENCE</scope>
</reference>
<dbReference type="EC" id="2.3.1.31" evidence="3"/>
<dbReference type="EMBL" id="VSSQ01000019">
    <property type="protein sequence ID" value="MPL62921.1"/>
    <property type="molecule type" value="Genomic_DNA"/>
</dbReference>
<dbReference type="AlphaFoldDB" id="A0A644TAK8"/>
<dbReference type="Pfam" id="PF00561">
    <property type="entry name" value="Abhydrolase_1"/>
    <property type="match status" value="1"/>
</dbReference>
<dbReference type="InterPro" id="IPR000073">
    <property type="entry name" value="AB_hydrolase_1"/>
</dbReference>
<keyword evidence="3" id="KW-0012">Acyltransferase</keyword>
<feature type="domain" description="AB hydrolase-1" evidence="2">
    <location>
        <begin position="56"/>
        <end position="305"/>
    </location>
</feature>
<accession>A0A644TAK8</accession>
<dbReference type="PANTHER" id="PTHR32268:SF11">
    <property type="entry name" value="HOMOSERINE O-ACETYLTRANSFERASE"/>
    <property type="match status" value="1"/>
</dbReference>
<evidence type="ECO:0000259" key="2">
    <source>
        <dbReference type="Pfam" id="PF00561"/>
    </source>
</evidence>
<name>A0A644TAK8_9ZZZZ</name>
<protein>
    <submittedName>
        <fullName evidence="3">Homoserine O-acetyltransferase</fullName>
        <ecNumber evidence="3">2.3.1.31</ecNumber>
    </submittedName>
</protein>
<dbReference type="PANTHER" id="PTHR32268">
    <property type="entry name" value="HOMOSERINE O-ACETYLTRANSFERASE"/>
    <property type="match status" value="1"/>
</dbReference>
<dbReference type="PIRSF" id="PIRSF000443">
    <property type="entry name" value="Homoser_Ac_trans"/>
    <property type="match status" value="1"/>
</dbReference>
<dbReference type="InterPro" id="IPR029058">
    <property type="entry name" value="AB_hydrolase_fold"/>
</dbReference>
<dbReference type="Gene3D" id="3.40.50.1820">
    <property type="entry name" value="alpha/beta hydrolase"/>
    <property type="match status" value="1"/>
</dbReference>
<dbReference type="GO" id="GO:0009086">
    <property type="term" value="P:methionine biosynthetic process"/>
    <property type="evidence" value="ECO:0007669"/>
    <property type="project" value="TreeGrafter"/>
</dbReference>
<sequence>MVEFISELEKFEKSLKIKYSTLNNFKFSSGKVLNNLSIEYLTIGNKITNDKNEIINAVIYFHGLGENCQSIKYIHEIIGENKVLDTNKYFIIAITTLGSPNSSCPSNSGLGKNFPEYNTVDMVNFQKEFLKSEFNIKHVKGLIGNSMGGSEALQWGVLYPYYMDFIISLVSSYKISGNNYILFRLINQIVENDYLYNDGDYKEPLKSVGIANELFYPFGFSTEYYRHSDIDTINKELDSLKDNFDGYDANDIILRNCSVYNYNIENELDKIVAKTLIVAINQDQLFPPVLDAIPMSKMIKNSKLILYDSIFGHLGVNEIIKIKKELEAFLSEF</sequence>
<organism evidence="3">
    <name type="scientific">bioreactor metagenome</name>
    <dbReference type="NCBI Taxonomy" id="1076179"/>
    <lineage>
        <taxon>unclassified sequences</taxon>
        <taxon>metagenomes</taxon>
        <taxon>ecological metagenomes</taxon>
    </lineage>
</organism>